<gene>
    <name evidence="2" type="ORF">K491DRAFT_594413</name>
</gene>
<dbReference type="Gene3D" id="2.120.10.10">
    <property type="match status" value="1"/>
</dbReference>
<keyword evidence="3" id="KW-1185">Reference proteome</keyword>
<dbReference type="PANTHER" id="PTHR38792:SF3">
    <property type="entry name" value="BNR_ASP-BOX REPEAT DOMAIN PROTEIN (AFU_ORTHOLOGUE AFUA_7G06430)-RELATED"/>
    <property type="match status" value="1"/>
</dbReference>
<dbReference type="SUPFAM" id="SSF50939">
    <property type="entry name" value="Sialidases"/>
    <property type="match status" value="1"/>
</dbReference>
<sequence length="368" mass="40027">MLLSFLAVLASSCVRADPIDTFANVTVYDPGTASADVNYARTLNLPNNTVLATWSDFNEANATIPIYRSTNNGFSWYPLGIATSDDPGRRLLQPHLIYVNETFGEYDTGAVLLAVNAVDSKSTNIEIYASGDNGESWAFVSRVASGGPANTTNGATPVWEPFLLYHDHKVTVYYSDQRDAQHGQKLSHQTTQDDFDSWGSAIDDAAFQTYTDRPGMPTVAKLPNGQFIITFEYAQLLKNSSSNYTYPVYYKLATSPENFASEPAHKLVVDSGAKPNAGPYVTWTSYGGVNGTIVVSDSDSNPVYINQALGQGTWKELKTTAGRAYSREVQVPDNDNTKLRFAGGAEFEQETPSQILVTIMDLAKALGG</sequence>
<feature type="signal peptide" evidence="1">
    <location>
        <begin position="1"/>
        <end position="16"/>
    </location>
</feature>
<dbReference type="Proteomes" id="UP000799324">
    <property type="component" value="Unassembled WGS sequence"/>
</dbReference>
<reference evidence="2" key="1">
    <citation type="journal article" date="2020" name="Stud. Mycol.">
        <title>101 Dothideomycetes genomes: a test case for predicting lifestyles and emergence of pathogens.</title>
        <authorList>
            <person name="Haridas S."/>
            <person name="Albert R."/>
            <person name="Binder M."/>
            <person name="Bloem J."/>
            <person name="Labutti K."/>
            <person name="Salamov A."/>
            <person name="Andreopoulos B."/>
            <person name="Baker S."/>
            <person name="Barry K."/>
            <person name="Bills G."/>
            <person name="Bluhm B."/>
            <person name="Cannon C."/>
            <person name="Castanera R."/>
            <person name="Culley D."/>
            <person name="Daum C."/>
            <person name="Ezra D."/>
            <person name="Gonzalez J."/>
            <person name="Henrissat B."/>
            <person name="Kuo A."/>
            <person name="Liang C."/>
            <person name="Lipzen A."/>
            <person name="Lutzoni F."/>
            <person name="Magnuson J."/>
            <person name="Mondo S."/>
            <person name="Nolan M."/>
            <person name="Ohm R."/>
            <person name="Pangilinan J."/>
            <person name="Park H.-J."/>
            <person name="Ramirez L."/>
            <person name="Alfaro M."/>
            <person name="Sun H."/>
            <person name="Tritt A."/>
            <person name="Yoshinaga Y."/>
            <person name="Zwiers L.-H."/>
            <person name="Turgeon B."/>
            <person name="Goodwin S."/>
            <person name="Spatafora J."/>
            <person name="Crous P."/>
            <person name="Grigoriev I."/>
        </authorList>
    </citation>
    <scope>NUCLEOTIDE SEQUENCE</scope>
    <source>
        <strain evidence="2">CBS 122681</strain>
    </source>
</reference>
<accession>A0A6A6TEQ3</accession>
<dbReference type="InterPro" id="IPR036278">
    <property type="entry name" value="Sialidase_sf"/>
</dbReference>
<dbReference type="AlphaFoldDB" id="A0A6A6TEQ3"/>
<dbReference type="EMBL" id="MU004322">
    <property type="protein sequence ID" value="KAF2657737.1"/>
    <property type="molecule type" value="Genomic_DNA"/>
</dbReference>
<evidence type="ECO:0000313" key="3">
    <source>
        <dbReference type="Proteomes" id="UP000799324"/>
    </source>
</evidence>
<dbReference type="GO" id="GO:0016787">
    <property type="term" value="F:hydrolase activity"/>
    <property type="evidence" value="ECO:0007669"/>
    <property type="project" value="UniProtKB-KW"/>
</dbReference>
<keyword evidence="1" id="KW-0732">Signal</keyword>
<dbReference type="OrthoDB" id="2130735at2759"/>
<feature type="chain" id="PRO_5025619755" evidence="1">
    <location>
        <begin position="17"/>
        <end position="368"/>
    </location>
</feature>
<organism evidence="2 3">
    <name type="scientific">Lophiostoma macrostomum CBS 122681</name>
    <dbReference type="NCBI Taxonomy" id="1314788"/>
    <lineage>
        <taxon>Eukaryota</taxon>
        <taxon>Fungi</taxon>
        <taxon>Dikarya</taxon>
        <taxon>Ascomycota</taxon>
        <taxon>Pezizomycotina</taxon>
        <taxon>Dothideomycetes</taxon>
        <taxon>Pleosporomycetidae</taxon>
        <taxon>Pleosporales</taxon>
        <taxon>Lophiostomataceae</taxon>
        <taxon>Lophiostoma</taxon>
    </lineage>
</organism>
<name>A0A6A6TEQ3_9PLEO</name>
<evidence type="ECO:0000313" key="2">
    <source>
        <dbReference type="EMBL" id="KAF2657737.1"/>
    </source>
</evidence>
<protein>
    <submittedName>
        <fullName evidence="2">Glycoside hydrolase family 93 protein</fullName>
    </submittedName>
</protein>
<keyword evidence="2" id="KW-0378">Hydrolase</keyword>
<proteinExistence type="predicted"/>
<dbReference type="PANTHER" id="PTHR38792">
    <property type="entry name" value="BNR/ASP-BOX REPEAT DOMAIN PROTEIN (AFU_ORTHOLOGUE AFUA_7G06430)-RELATED"/>
    <property type="match status" value="1"/>
</dbReference>
<evidence type="ECO:0000256" key="1">
    <source>
        <dbReference type="SAM" id="SignalP"/>
    </source>
</evidence>